<dbReference type="PROSITE" id="PS50801">
    <property type="entry name" value="STAS"/>
    <property type="match status" value="1"/>
</dbReference>
<dbReference type="EMBL" id="JACHDZ010000003">
    <property type="protein sequence ID" value="MBB5344308.1"/>
    <property type="molecule type" value="Genomic_DNA"/>
</dbReference>
<dbReference type="InterPro" id="IPR003658">
    <property type="entry name" value="Anti-sigma_ant"/>
</dbReference>
<comment type="similarity">
    <text evidence="1 2">Belongs to the anti-sigma-factor antagonist family.</text>
</comment>
<feature type="domain" description="STAS" evidence="3">
    <location>
        <begin position="29"/>
        <end position="114"/>
    </location>
</feature>
<dbReference type="AlphaFoldDB" id="A0A7W8J864"/>
<gene>
    <name evidence="4" type="ORF">HDF10_002287</name>
</gene>
<sequence>MNTLEIKIMKYGEIEAVELSGALVLGTPVNNLRQKIDNLTAHGANQFVFNLTAITRMDSSGIGLLVMIMSSTKEAGGALKLVNPSKQVTQTLKMCNLLPLFEIFSEEQEAISSFAKS</sequence>
<dbReference type="NCBIfam" id="TIGR00377">
    <property type="entry name" value="ant_ant_sig"/>
    <property type="match status" value="1"/>
</dbReference>
<dbReference type="InterPro" id="IPR036513">
    <property type="entry name" value="STAS_dom_sf"/>
</dbReference>
<dbReference type="GO" id="GO:0043856">
    <property type="term" value="F:anti-sigma factor antagonist activity"/>
    <property type="evidence" value="ECO:0007669"/>
    <property type="project" value="InterPro"/>
</dbReference>
<evidence type="ECO:0000259" key="3">
    <source>
        <dbReference type="PROSITE" id="PS50801"/>
    </source>
</evidence>
<dbReference type="InterPro" id="IPR002645">
    <property type="entry name" value="STAS_dom"/>
</dbReference>
<evidence type="ECO:0000313" key="4">
    <source>
        <dbReference type="EMBL" id="MBB5344308.1"/>
    </source>
</evidence>
<dbReference type="CDD" id="cd07043">
    <property type="entry name" value="STAS_anti-anti-sigma_factors"/>
    <property type="match status" value="1"/>
</dbReference>
<accession>A0A7W8J864</accession>
<dbReference type="Gene3D" id="3.30.750.24">
    <property type="entry name" value="STAS domain"/>
    <property type="match status" value="1"/>
</dbReference>
<dbReference type="PANTHER" id="PTHR33495">
    <property type="entry name" value="ANTI-SIGMA FACTOR ANTAGONIST TM_1081-RELATED-RELATED"/>
    <property type="match status" value="1"/>
</dbReference>
<organism evidence="4 5">
    <name type="scientific">Tunturiibacter lichenicola</name>
    <dbReference type="NCBI Taxonomy" id="2051959"/>
    <lineage>
        <taxon>Bacteria</taxon>
        <taxon>Pseudomonadati</taxon>
        <taxon>Acidobacteriota</taxon>
        <taxon>Terriglobia</taxon>
        <taxon>Terriglobales</taxon>
        <taxon>Acidobacteriaceae</taxon>
        <taxon>Tunturiibacter</taxon>
    </lineage>
</organism>
<dbReference type="SUPFAM" id="SSF52091">
    <property type="entry name" value="SpoIIaa-like"/>
    <property type="match status" value="1"/>
</dbReference>
<dbReference type="Proteomes" id="UP000569092">
    <property type="component" value="Unassembled WGS sequence"/>
</dbReference>
<proteinExistence type="inferred from homology"/>
<dbReference type="Pfam" id="PF01740">
    <property type="entry name" value="STAS"/>
    <property type="match status" value="1"/>
</dbReference>
<evidence type="ECO:0000313" key="5">
    <source>
        <dbReference type="Proteomes" id="UP000569092"/>
    </source>
</evidence>
<evidence type="ECO:0000256" key="2">
    <source>
        <dbReference type="RuleBase" id="RU003749"/>
    </source>
</evidence>
<comment type="caution">
    <text evidence="4">The sequence shown here is derived from an EMBL/GenBank/DDBJ whole genome shotgun (WGS) entry which is preliminary data.</text>
</comment>
<evidence type="ECO:0000256" key="1">
    <source>
        <dbReference type="ARBA" id="ARBA00009013"/>
    </source>
</evidence>
<protein>
    <recommendedName>
        <fullName evidence="2">Anti-sigma factor antagonist</fullName>
    </recommendedName>
</protein>
<reference evidence="4 5" key="1">
    <citation type="submission" date="2020-08" db="EMBL/GenBank/DDBJ databases">
        <title>Genomic Encyclopedia of Type Strains, Phase IV (KMG-V): Genome sequencing to study the core and pangenomes of soil and plant-associated prokaryotes.</title>
        <authorList>
            <person name="Whitman W."/>
        </authorList>
    </citation>
    <scope>NUCLEOTIDE SEQUENCE [LARGE SCALE GENOMIC DNA]</scope>
    <source>
        <strain evidence="4 5">M8US30</strain>
    </source>
</reference>
<name>A0A7W8J864_9BACT</name>